<dbReference type="Gene3D" id="3.40.50.150">
    <property type="entry name" value="Vaccinia Virus protein VP39"/>
    <property type="match status" value="1"/>
</dbReference>
<dbReference type="GO" id="GO:0032259">
    <property type="term" value="P:methylation"/>
    <property type="evidence" value="ECO:0007669"/>
    <property type="project" value="UniProtKB-KW"/>
</dbReference>
<accession>A0A644Z4R9</accession>
<dbReference type="AlphaFoldDB" id="A0A644Z4R9"/>
<name>A0A644Z4R9_9ZZZZ</name>
<dbReference type="PANTHER" id="PTHR42933">
    <property type="entry name" value="SLR6095 PROTEIN"/>
    <property type="match status" value="1"/>
</dbReference>
<evidence type="ECO:0000256" key="6">
    <source>
        <dbReference type="ARBA" id="ARBA00047942"/>
    </source>
</evidence>
<evidence type="ECO:0000256" key="3">
    <source>
        <dbReference type="ARBA" id="ARBA00022679"/>
    </source>
</evidence>
<evidence type="ECO:0000256" key="4">
    <source>
        <dbReference type="ARBA" id="ARBA00022691"/>
    </source>
</evidence>
<dbReference type="GO" id="GO:0008170">
    <property type="term" value="F:N-methyltransferase activity"/>
    <property type="evidence" value="ECO:0007669"/>
    <property type="project" value="InterPro"/>
</dbReference>
<evidence type="ECO:0000256" key="5">
    <source>
        <dbReference type="ARBA" id="ARBA00022747"/>
    </source>
</evidence>
<keyword evidence="2" id="KW-0489">Methyltransferase</keyword>
<feature type="domain" description="DNA methylase adenine-specific" evidence="7">
    <location>
        <begin position="1"/>
        <end position="303"/>
    </location>
</feature>
<dbReference type="InterPro" id="IPR002052">
    <property type="entry name" value="DNA_methylase_N6_adenine_CS"/>
</dbReference>
<comment type="catalytic activity">
    <reaction evidence="6">
        <text>a 2'-deoxyadenosine in DNA + S-adenosyl-L-methionine = an N(6)-methyl-2'-deoxyadenosine in DNA + S-adenosyl-L-homocysteine + H(+)</text>
        <dbReference type="Rhea" id="RHEA:15197"/>
        <dbReference type="Rhea" id="RHEA-COMP:12418"/>
        <dbReference type="Rhea" id="RHEA-COMP:12419"/>
        <dbReference type="ChEBI" id="CHEBI:15378"/>
        <dbReference type="ChEBI" id="CHEBI:57856"/>
        <dbReference type="ChEBI" id="CHEBI:59789"/>
        <dbReference type="ChEBI" id="CHEBI:90615"/>
        <dbReference type="ChEBI" id="CHEBI:90616"/>
        <dbReference type="EC" id="2.1.1.72"/>
    </reaction>
</comment>
<keyword evidence="5" id="KW-0680">Restriction system</keyword>
<evidence type="ECO:0000256" key="1">
    <source>
        <dbReference type="ARBA" id="ARBA00011900"/>
    </source>
</evidence>
<proteinExistence type="predicted"/>
<keyword evidence="3" id="KW-0808">Transferase</keyword>
<dbReference type="SUPFAM" id="SSF53335">
    <property type="entry name" value="S-adenosyl-L-methionine-dependent methyltransferases"/>
    <property type="match status" value="1"/>
</dbReference>
<dbReference type="EC" id="2.1.1.72" evidence="1"/>
<dbReference type="PANTHER" id="PTHR42933:SF3">
    <property type="entry name" value="TYPE I RESTRICTION ENZYME MJAVIII METHYLASE SUBUNIT"/>
    <property type="match status" value="1"/>
</dbReference>
<dbReference type="InterPro" id="IPR003356">
    <property type="entry name" value="DNA_methylase_A-5"/>
</dbReference>
<evidence type="ECO:0000313" key="8">
    <source>
        <dbReference type="EMBL" id="MPM35268.1"/>
    </source>
</evidence>
<organism evidence="8">
    <name type="scientific">bioreactor metagenome</name>
    <dbReference type="NCBI Taxonomy" id="1076179"/>
    <lineage>
        <taxon>unclassified sequences</taxon>
        <taxon>metagenomes</taxon>
        <taxon>ecological metagenomes</taxon>
    </lineage>
</organism>
<keyword evidence="4" id="KW-0949">S-adenosyl-L-methionine</keyword>
<evidence type="ECO:0000259" key="7">
    <source>
        <dbReference type="Pfam" id="PF02384"/>
    </source>
</evidence>
<dbReference type="GO" id="GO:0009007">
    <property type="term" value="F:site-specific DNA-methyltransferase (adenine-specific) activity"/>
    <property type="evidence" value="ECO:0007669"/>
    <property type="project" value="UniProtKB-EC"/>
</dbReference>
<dbReference type="PROSITE" id="PS00092">
    <property type="entry name" value="N6_MTASE"/>
    <property type="match status" value="1"/>
</dbReference>
<dbReference type="GO" id="GO:0003677">
    <property type="term" value="F:DNA binding"/>
    <property type="evidence" value="ECO:0007669"/>
    <property type="project" value="InterPro"/>
</dbReference>
<evidence type="ECO:0000256" key="2">
    <source>
        <dbReference type="ARBA" id="ARBA00022603"/>
    </source>
</evidence>
<comment type="caution">
    <text evidence="8">The sequence shown here is derived from an EMBL/GenBank/DDBJ whole genome shotgun (WGS) entry which is preliminary data.</text>
</comment>
<dbReference type="InterPro" id="IPR029063">
    <property type="entry name" value="SAM-dependent_MTases_sf"/>
</dbReference>
<protein>
    <recommendedName>
        <fullName evidence="1">site-specific DNA-methyltransferase (adenine-specific)</fullName>
        <ecNumber evidence="1">2.1.1.72</ecNumber>
    </recommendedName>
</protein>
<dbReference type="Pfam" id="PF02384">
    <property type="entry name" value="N6_Mtase"/>
    <property type="match status" value="1"/>
</dbReference>
<gene>
    <name evidence="8" type="ORF">SDC9_81858</name>
</gene>
<dbReference type="PRINTS" id="PR00507">
    <property type="entry name" value="N12N6MTFRASE"/>
</dbReference>
<sequence length="668" mass="76366">MRLFATESGKSKGQFYTPAEVSRIMASLIGINQSKSQSETLYDPTCGSGSLLLKAASETQNNITIYGQEYDNATRALCVMNMWLHDNPDSDIRLGNTLSNPQFLDDNTGALKQFDYVVANPPFSYKSWKNGWDPEHDIFKRFEGYPLPPDKNGDYAFLIHLVKSLKSKGKGCIVMPLGVLFRGNAEGLLRKRLIQQGYIKGIIGLPPNLFYGTGIAACLIVIDKEHAAERKSIFMIDASKGFIKDGNKNRLREQDIHKIIDTFLSETENPKYSRIVPIEEIASEKNDYNLNIPRYIDNQDEEDIQDIQAHLSGGVPRHDVESLEAYWQVFPTLKKDLFNATEREGYFELSVETESVREFILNHENSIDFKQSLLSEFESWKQNIVASLKTMELGAKPKEIIEDVSERLLQLFTDKPLTDKYDLYQLLMDYWYEVMQDDVYVISTGGWTVGKELSRLMKKNSKGVDKAVSGLDGLEGRIIPTSLIIQEYFPELWQQIEDIEAELDSIKSRKAEIDEENGTTDDSLINDAYDEGKTSKKQLKDTLVNLGKRDDENAEAFDLLTEYLELLEKEPSMKKSLNALKDEVERKVISKYPKLSEEEIKTLIVDKKWFSTISERIESELDNISHRLSNRIKELAERYEKPLVEIEKEVDDLTSKVEEHLKAMGMVL</sequence>
<dbReference type="GO" id="GO:0009307">
    <property type="term" value="P:DNA restriction-modification system"/>
    <property type="evidence" value="ECO:0007669"/>
    <property type="project" value="UniProtKB-KW"/>
</dbReference>
<dbReference type="EMBL" id="VSSQ01007230">
    <property type="protein sequence ID" value="MPM35268.1"/>
    <property type="molecule type" value="Genomic_DNA"/>
</dbReference>
<reference evidence="8" key="1">
    <citation type="submission" date="2019-08" db="EMBL/GenBank/DDBJ databases">
        <authorList>
            <person name="Kucharzyk K."/>
            <person name="Murdoch R.W."/>
            <person name="Higgins S."/>
            <person name="Loffler F."/>
        </authorList>
    </citation>
    <scope>NUCLEOTIDE SEQUENCE</scope>
</reference>
<dbReference type="InterPro" id="IPR051537">
    <property type="entry name" value="DNA_Adenine_Mtase"/>
</dbReference>